<keyword evidence="6 12" id="KW-0812">Transmembrane</keyword>
<dbReference type="InterPro" id="IPR050045">
    <property type="entry name" value="Opp2B"/>
</dbReference>
<comment type="similarity">
    <text evidence="11">Belongs to the binding-protein-dependent transport system permease family. OppBC subfamily.</text>
</comment>
<evidence type="ECO:0000256" key="9">
    <source>
        <dbReference type="ARBA" id="ARBA00023112"/>
    </source>
</evidence>
<gene>
    <name evidence="14" type="primary">nikB</name>
    <name evidence="14" type="ORF">GTGU_03181</name>
</gene>
<dbReference type="GO" id="GO:0015099">
    <property type="term" value="F:nickel cation transmembrane transporter activity"/>
    <property type="evidence" value="ECO:0007669"/>
    <property type="project" value="InterPro"/>
</dbReference>
<keyword evidence="15" id="KW-1185">Reference proteome</keyword>
<evidence type="ECO:0000256" key="7">
    <source>
        <dbReference type="ARBA" id="ARBA00022989"/>
    </source>
</evidence>
<keyword evidence="10 12" id="KW-0472">Membrane</keyword>
<dbReference type="GO" id="GO:0005886">
    <property type="term" value="C:plasma membrane"/>
    <property type="evidence" value="ECO:0007669"/>
    <property type="project" value="UniProtKB-SubCell"/>
</dbReference>
<organism evidence="14 15">
    <name type="scientific">Trabulsiella guamensis ATCC 49490</name>
    <dbReference type="NCBI Taxonomy" id="1005994"/>
    <lineage>
        <taxon>Bacteria</taxon>
        <taxon>Pseudomonadati</taxon>
        <taxon>Pseudomonadota</taxon>
        <taxon>Gammaproteobacteria</taxon>
        <taxon>Enterobacterales</taxon>
        <taxon>Enterobacteriaceae</taxon>
        <taxon>Trabulsiella</taxon>
    </lineage>
</organism>
<protein>
    <submittedName>
        <fullName evidence="14">Permease component of an ABC superfamily nickel transporter</fullName>
        <ecNumber evidence="14">3.6.3.24</ecNumber>
    </submittedName>
</protein>
<keyword evidence="2 12" id="KW-0813">Transport</keyword>
<evidence type="ECO:0000256" key="3">
    <source>
        <dbReference type="ARBA" id="ARBA00022475"/>
    </source>
</evidence>
<dbReference type="Pfam" id="PF19300">
    <property type="entry name" value="BPD_transp_1_N"/>
    <property type="match status" value="1"/>
</dbReference>
<sequence>MMLRFMLRRVLLLIPILLAASAIIFLLLRLGSGDPALDYLRLSNLPPTPEMVASTRELLGLNQSLPVQYLTWLWRALHLDFGVSYASQRPVLDDLLHFLPATLQLTGAALMLILLTSVPLGILAARHRDRLPDFAVRVIAFLGVSMPNFWLAFLLVMFFSVHLQWLPAMGYGGWQHIILPAVSIAFMSLAINARLLRASMLDAAGQRHVVWARLRGLSERQVEQRHVLRNATLPVVTAIGMHIGELIGGTMIIENIFAWPGVGRYAVSAIFNRDYPVIQCFTLLMVTVFVLCNLVVDVLNAALDPRIRRHEGAQA</sequence>
<dbReference type="Pfam" id="PF00528">
    <property type="entry name" value="BPD_transp_1"/>
    <property type="match status" value="1"/>
</dbReference>
<keyword evidence="9" id="KW-0921">Nickel transport</keyword>
<proteinExistence type="inferred from homology"/>
<evidence type="ECO:0000256" key="1">
    <source>
        <dbReference type="ARBA" id="ARBA00004429"/>
    </source>
</evidence>
<comment type="subcellular location">
    <subcellularLocation>
        <location evidence="1">Cell inner membrane</location>
        <topology evidence="1">Multi-pass membrane protein</topology>
    </subcellularLocation>
    <subcellularLocation>
        <location evidence="12">Cell membrane</location>
        <topology evidence="12">Multi-pass membrane protein</topology>
    </subcellularLocation>
</comment>
<dbReference type="GO" id="GO:0071916">
    <property type="term" value="F:dipeptide transmembrane transporter activity"/>
    <property type="evidence" value="ECO:0007669"/>
    <property type="project" value="TreeGrafter"/>
</dbReference>
<dbReference type="NCBIfam" id="TIGR02789">
    <property type="entry name" value="nickel_nikB"/>
    <property type="match status" value="1"/>
</dbReference>
<dbReference type="Gene3D" id="1.10.3720.10">
    <property type="entry name" value="MetI-like"/>
    <property type="match status" value="1"/>
</dbReference>
<feature type="transmembrane region" description="Helical" evidence="12">
    <location>
        <begin position="233"/>
        <end position="256"/>
    </location>
</feature>
<dbReference type="PANTHER" id="PTHR43163:SF6">
    <property type="entry name" value="DIPEPTIDE TRANSPORT SYSTEM PERMEASE PROTEIN DPPB-RELATED"/>
    <property type="match status" value="1"/>
</dbReference>
<evidence type="ECO:0000256" key="6">
    <source>
        <dbReference type="ARBA" id="ARBA00022692"/>
    </source>
</evidence>
<evidence type="ECO:0000256" key="10">
    <source>
        <dbReference type="ARBA" id="ARBA00023136"/>
    </source>
</evidence>
<dbReference type="GO" id="GO:0016787">
    <property type="term" value="F:hydrolase activity"/>
    <property type="evidence" value="ECO:0007669"/>
    <property type="project" value="UniProtKB-KW"/>
</dbReference>
<evidence type="ECO:0000256" key="4">
    <source>
        <dbReference type="ARBA" id="ARBA00022519"/>
    </source>
</evidence>
<dbReference type="PROSITE" id="PS50928">
    <property type="entry name" value="ABC_TM1"/>
    <property type="match status" value="1"/>
</dbReference>
<dbReference type="EMBL" id="JMTB01000095">
    <property type="protein sequence ID" value="KFC04459.1"/>
    <property type="molecule type" value="Genomic_DNA"/>
</dbReference>
<dbReference type="InterPro" id="IPR045621">
    <property type="entry name" value="BPD_transp_1_N"/>
</dbReference>
<evidence type="ECO:0000313" key="14">
    <source>
        <dbReference type="EMBL" id="KFC04459.1"/>
    </source>
</evidence>
<keyword evidence="3" id="KW-1003">Cell membrane</keyword>
<evidence type="ECO:0000256" key="2">
    <source>
        <dbReference type="ARBA" id="ARBA00022448"/>
    </source>
</evidence>
<name>A0A085A2L4_9ENTR</name>
<keyword evidence="4" id="KW-0997">Cell inner membrane</keyword>
<accession>A0A085A2L4</accession>
<evidence type="ECO:0000313" key="15">
    <source>
        <dbReference type="Proteomes" id="UP000028630"/>
    </source>
</evidence>
<evidence type="ECO:0000256" key="11">
    <source>
        <dbReference type="ARBA" id="ARBA00024202"/>
    </source>
</evidence>
<feature type="transmembrane region" description="Helical" evidence="12">
    <location>
        <begin position="173"/>
        <end position="191"/>
    </location>
</feature>
<evidence type="ECO:0000259" key="13">
    <source>
        <dbReference type="PROSITE" id="PS50928"/>
    </source>
</evidence>
<evidence type="ECO:0000256" key="5">
    <source>
        <dbReference type="ARBA" id="ARBA00022596"/>
    </source>
</evidence>
<dbReference type="SUPFAM" id="SSF161098">
    <property type="entry name" value="MetI-like"/>
    <property type="match status" value="1"/>
</dbReference>
<keyword evidence="7 12" id="KW-1133">Transmembrane helix</keyword>
<feature type="domain" description="ABC transmembrane type-1" evidence="13">
    <location>
        <begin position="99"/>
        <end position="296"/>
    </location>
</feature>
<dbReference type="InterPro" id="IPR035906">
    <property type="entry name" value="MetI-like_sf"/>
</dbReference>
<dbReference type="PANTHER" id="PTHR43163">
    <property type="entry name" value="DIPEPTIDE TRANSPORT SYSTEM PERMEASE PROTEIN DPPB-RELATED"/>
    <property type="match status" value="1"/>
</dbReference>
<dbReference type="NCBIfam" id="NF045470">
    <property type="entry name" value="Opp2B"/>
    <property type="match status" value="1"/>
</dbReference>
<dbReference type="CDD" id="cd06261">
    <property type="entry name" value="TM_PBP2"/>
    <property type="match status" value="1"/>
</dbReference>
<keyword evidence="14" id="KW-0378">Hydrolase</keyword>
<dbReference type="AlphaFoldDB" id="A0A085A2L4"/>
<reference evidence="15" key="1">
    <citation type="submission" date="2014-05" db="EMBL/GenBank/DDBJ databases">
        <title>ATOL: Assembling a taxonomically balanced genome-scale reconstruction of the evolutionary history of the Enterobacteriaceae.</title>
        <authorList>
            <person name="Plunkett G. III"/>
            <person name="Neeno-Eckwall E.C."/>
            <person name="Glasner J.D."/>
            <person name="Perna N.T."/>
        </authorList>
    </citation>
    <scope>NUCLEOTIDE SEQUENCE [LARGE SCALE GENOMIC DNA]</scope>
    <source>
        <strain evidence="15">ATCC 49490</strain>
    </source>
</reference>
<feature type="transmembrane region" description="Helical" evidence="12">
    <location>
        <begin position="134"/>
        <end position="161"/>
    </location>
</feature>
<comment type="caution">
    <text evidence="14">The sequence shown here is derived from an EMBL/GenBank/DDBJ whole genome shotgun (WGS) entry which is preliminary data.</text>
</comment>
<evidence type="ECO:0000256" key="8">
    <source>
        <dbReference type="ARBA" id="ARBA00023065"/>
    </source>
</evidence>
<dbReference type="InterPro" id="IPR014156">
    <property type="entry name" value="Nickel_NikB"/>
</dbReference>
<dbReference type="NCBIfam" id="NF007677">
    <property type="entry name" value="PRK10352.1"/>
    <property type="match status" value="1"/>
</dbReference>
<dbReference type="EC" id="3.6.3.24" evidence="14"/>
<feature type="transmembrane region" description="Helical" evidence="12">
    <location>
        <begin position="276"/>
        <end position="299"/>
    </location>
</feature>
<dbReference type="Proteomes" id="UP000028630">
    <property type="component" value="Unassembled WGS sequence"/>
</dbReference>
<keyword evidence="5" id="KW-0533">Nickel</keyword>
<dbReference type="InterPro" id="IPR000515">
    <property type="entry name" value="MetI-like"/>
</dbReference>
<evidence type="ECO:0000256" key="12">
    <source>
        <dbReference type="RuleBase" id="RU363032"/>
    </source>
</evidence>
<feature type="transmembrane region" description="Helical" evidence="12">
    <location>
        <begin position="101"/>
        <end position="122"/>
    </location>
</feature>
<dbReference type="eggNOG" id="COG0601">
    <property type="taxonomic scope" value="Bacteria"/>
</dbReference>
<keyword evidence="8" id="KW-0406">Ion transport</keyword>